<sequence length="79" mass="8765">MSFIRFGPQTRSKELTVESVSLGASGVLGTPPEVCLCKFGKILPDLTQSRPDFQIDYLFPGIRGENFVSWSHCCWAQAI</sequence>
<name>A0A3M7SKL7_BRAPC</name>
<proteinExistence type="predicted"/>
<keyword evidence="2" id="KW-1185">Reference proteome</keyword>
<dbReference type="EMBL" id="REGN01001190">
    <property type="protein sequence ID" value="RNA36424.1"/>
    <property type="molecule type" value="Genomic_DNA"/>
</dbReference>
<organism evidence="1 2">
    <name type="scientific">Brachionus plicatilis</name>
    <name type="common">Marine rotifer</name>
    <name type="synonym">Brachionus muelleri</name>
    <dbReference type="NCBI Taxonomy" id="10195"/>
    <lineage>
        <taxon>Eukaryota</taxon>
        <taxon>Metazoa</taxon>
        <taxon>Spiralia</taxon>
        <taxon>Gnathifera</taxon>
        <taxon>Rotifera</taxon>
        <taxon>Eurotatoria</taxon>
        <taxon>Monogononta</taxon>
        <taxon>Pseudotrocha</taxon>
        <taxon>Ploima</taxon>
        <taxon>Brachionidae</taxon>
        <taxon>Brachionus</taxon>
    </lineage>
</organism>
<protein>
    <submittedName>
        <fullName evidence="1">Uncharacterized protein</fullName>
    </submittedName>
</protein>
<comment type="caution">
    <text evidence="1">The sequence shown here is derived from an EMBL/GenBank/DDBJ whole genome shotgun (WGS) entry which is preliminary data.</text>
</comment>
<accession>A0A3M7SKL7</accession>
<reference evidence="1 2" key="1">
    <citation type="journal article" date="2018" name="Sci. Rep.">
        <title>Genomic signatures of local adaptation to the degree of environmental predictability in rotifers.</title>
        <authorList>
            <person name="Franch-Gras L."/>
            <person name="Hahn C."/>
            <person name="Garcia-Roger E.M."/>
            <person name="Carmona M.J."/>
            <person name="Serra M."/>
            <person name="Gomez A."/>
        </authorList>
    </citation>
    <scope>NUCLEOTIDE SEQUENCE [LARGE SCALE GENOMIC DNA]</scope>
    <source>
        <strain evidence="1">HYR1</strain>
    </source>
</reference>
<dbReference type="Proteomes" id="UP000276133">
    <property type="component" value="Unassembled WGS sequence"/>
</dbReference>
<gene>
    <name evidence="1" type="ORF">BpHYR1_027731</name>
</gene>
<evidence type="ECO:0000313" key="2">
    <source>
        <dbReference type="Proteomes" id="UP000276133"/>
    </source>
</evidence>
<evidence type="ECO:0000313" key="1">
    <source>
        <dbReference type="EMBL" id="RNA36424.1"/>
    </source>
</evidence>
<dbReference type="AlphaFoldDB" id="A0A3M7SKL7"/>